<dbReference type="Pfam" id="PF06666">
    <property type="entry name" value="DUF1173"/>
    <property type="match status" value="1"/>
</dbReference>
<dbReference type="InterPro" id="IPR009553">
    <property type="entry name" value="DUF1173"/>
</dbReference>
<accession>A0A7H8TLG9</accession>
<keyword evidence="3" id="KW-1185">Reference proteome</keyword>
<proteinExistence type="predicted"/>
<organism evidence="2 3">
    <name type="scientific">Streptomyces chartreusis</name>
    <dbReference type="NCBI Taxonomy" id="1969"/>
    <lineage>
        <taxon>Bacteria</taxon>
        <taxon>Bacillati</taxon>
        <taxon>Actinomycetota</taxon>
        <taxon>Actinomycetes</taxon>
        <taxon>Kitasatosporales</taxon>
        <taxon>Streptomycetaceae</taxon>
        <taxon>Streptomyces</taxon>
    </lineage>
</organism>
<name>A0A7H8TLG9_STRCX</name>
<feature type="region of interest" description="Disordered" evidence="1">
    <location>
        <begin position="1"/>
        <end position="22"/>
    </location>
</feature>
<dbReference type="Proteomes" id="UP000509418">
    <property type="component" value="Chromosome"/>
</dbReference>
<evidence type="ECO:0000313" key="2">
    <source>
        <dbReference type="EMBL" id="QKZ23872.1"/>
    </source>
</evidence>
<gene>
    <name evidence="2" type="ORF">HUT05_44875</name>
</gene>
<sequence length="425" mass="48090">MRPPPPGPSTPSHRAARGPEGAQRVLIADRQVPLTLVRRSPARYTYLFAKARSEDGCAYCMCQESQSKMPRLVIRARAGRFHLAGWPDEGSQHAHHCDFFKLDGELSGRPIRGDGGILQTEDGTSIRLNVPLTVVTAGQVTASLDSPDSHEEATARRAVGLLGMTFFLWEEAQLNQWQHPHRNQRHWHVCRTRLQGPLEECSVNGQPLAEALYVVPVFRQTTADIHQAAFDRFQERLRQHEGRAHRGLLLSEIRDIKPSPYGHRIALRHLARGMFASAKQLERWKRSYGAAFSSAVGDTARRIALLAVEQRPRSSVLKIVDAAFMLTNRNYIPVESSYELRMADALTDAGRKFIKPLRWDRSDDVFPDFILTDTEPPTFVEVYGVQGRASYEIRKRIKQVKYQQQGRAVIAWEVAQEMPSVTRDS</sequence>
<protein>
    <submittedName>
        <fullName evidence="2">DUF1173 family protein</fullName>
    </submittedName>
</protein>
<dbReference type="EMBL" id="CP056041">
    <property type="protein sequence ID" value="QKZ23872.1"/>
    <property type="molecule type" value="Genomic_DNA"/>
</dbReference>
<evidence type="ECO:0000256" key="1">
    <source>
        <dbReference type="SAM" id="MobiDB-lite"/>
    </source>
</evidence>
<dbReference type="RefSeq" id="WP_176578486.1">
    <property type="nucleotide sequence ID" value="NZ_CBDRGH010000022.1"/>
</dbReference>
<evidence type="ECO:0000313" key="3">
    <source>
        <dbReference type="Proteomes" id="UP000509418"/>
    </source>
</evidence>
<reference evidence="2 3" key="1">
    <citation type="submission" date="2020-06" db="EMBL/GenBank/DDBJ databases">
        <title>Genome mining for natural products.</title>
        <authorList>
            <person name="Zhang B."/>
            <person name="Shi J."/>
            <person name="Ge H."/>
        </authorList>
    </citation>
    <scope>NUCLEOTIDE SEQUENCE [LARGE SCALE GENOMIC DNA]</scope>
    <source>
        <strain evidence="2 3">NA02069</strain>
    </source>
</reference>
<dbReference type="AlphaFoldDB" id="A0A7H8TLG9"/>